<reference evidence="1 2" key="2">
    <citation type="journal article" date="2016" name="Genome Announc.">
        <title>Complete Genome Sequence of Algoriphagus sp. Strain M8-2, Isolated from a Brackish Lake.</title>
        <authorList>
            <person name="Muraguchi Y."/>
            <person name="Kushimoto K."/>
            <person name="Ohtsubo Y."/>
            <person name="Suzuki T."/>
            <person name="Dohra H."/>
            <person name="Kimbara K."/>
            <person name="Shintani M."/>
        </authorList>
    </citation>
    <scope>NUCLEOTIDE SEQUENCE [LARGE SCALE GENOMIC DNA]</scope>
    <source>
        <strain evidence="1 2">M8-2</strain>
    </source>
</reference>
<dbReference type="AlphaFoldDB" id="A0A142ER72"/>
<evidence type="ECO:0000313" key="1">
    <source>
        <dbReference type="EMBL" id="AMQ57627.1"/>
    </source>
</evidence>
<sequence length="526" mass="58557">MATPFFLRLQNPSSSRILPRLVSLFVWILIWGCEPKEKPNQIFAITIDGFTIKQSQNPSARKLASKTWSHPLPSSISVVFRNSESGETFSFPISTLFDSNPTSIQLAAGSYSYESTVPQSGNLSTLPVQLAGNLTVTGDANAKLEGQTSAQLISFNTINLAESPKALQNPSVNLPQFESFYYGYFSTSTPLKFEVSVQNGSRFHWSWDPKSFFHNSFSFLRQGQAAENELANDPDFLFSHQKVPLSDKGFPEFIPAYNQKIFATPLKETSALQWIGDRLFTLNDGGNPAELYEINPETGSILRTIKIENASNADWEDLAASSTHLFIGDFGNNLGNRQDLKILKVPISGILNTNEVQAEVISFRYPEQNSFNSSNHRYDCESFIFWDEKLHLFTKPTEAGTTDHYILPAEHGNYDAFKLETIETPGWITGADLSPDQKFIVFIGYENAGFSTRSFVQTFSNLNSSVLNSANQNRFYLGSVANVSQTEGIAIFSSEKIKISGEQIQANGLTVPPRFGEIDLWGLLED</sequence>
<name>A0A142ER72_9BACT</name>
<organism evidence="1 2">
    <name type="scientific">Algoriphagus sanaruensis</name>
    <dbReference type="NCBI Taxonomy" id="1727163"/>
    <lineage>
        <taxon>Bacteria</taxon>
        <taxon>Pseudomonadati</taxon>
        <taxon>Bacteroidota</taxon>
        <taxon>Cytophagia</taxon>
        <taxon>Cytophagales</taxon>
        <taxon>Cyclobacteriaceae</taxon>
        <taxon>Algoriphagus</taxon>
    </lineage>
</organism>
<dbReference type="SUPFAM" id="SSF69304">
    <property type="entry name" value="Tricorn protease N-terminal domain"/>
    <property type="match status" value="1"/>
</dbReference>
<reference evidence="2" key="1">
    <citation type="submission" date="2015-09" db="EMBL/GenBank/DDBJ databases">
        <title>Complete sequence of Algoriphagus sp. M8-2.</title>
        <authorList>
            <person name="Shintani M."/>
        </authorList>
    </citation>
    <scope>NUCLEOTIDE SEQUENCE [LARGE SCALE GENOMIC DNA]</scope>
    <source>
        <strain evidence="2">M8-2</strain>
    </source>
</reference>
<keyword evidence="2" id="KW-1185">Reference proteome</keyword>
<gene>
    <name evidence="1" type="ORF">AO498_14340</name>
</gene>
<proteinExistence type="predicted"/>
<accession>A0A142ER72</accession>
<dbReference type="EMBL" id="CP012836">
    <property type="protein sequence ID" value="AMQ57627.1"/>
    <property type="molecule type" value="Genomic_DNA"/>
</dbReference>
<dbReference type="Proteomes" id="UP000073816">
    <property type="component" value="Chromosome"/>
</dbReference>
<evidence type="ECO:0000313" key="2">
    <source>
        <dbReference type="Proteomes" id="UP000073816"/>
    </source>
</evidence>
<dbReference type="PATRIC" id="fig|1727163.4.peg.3012"/>
<dbReference type="STRING" id="1727163.AO498_14340"/>
<dbReference type="KEGG" id="alm:AO498_14340"/>
<protein>
    <submittedName>
        <fullName evidence="1">Uncharacterized protein</fullName>
    </submittedName>
</protein>